<keyword evidence="6 10" id="KW-0460">Magnesium</keyword>
<dbReference type="EC" id="3.1.3.7" evidence="3"/>
<evidence type="ECO:0000256" key="6">
    <source>
        <dbReference type="ARBA" id="ARBA00022842"/>
    </source>
</evidence>
<evidence type="ECO:0000313" key="13">
    <source>
        <dbReference type="Proteomes" id="UP000198211"/>
    </source>
</evidence>
<dbReference type="OrthoDB" id="10254945at2759"/>
<dbReference type="PANTHER" id="PTHR43028">
    <property type="entry name" value="3'(2'),5'-BISPHOSPHATE NUCLEOTIDASE 1"/>
    <property type="match status" value="1"/>
</dbReference>
<dbReference type="STRING" id="4795.A0A225V785"/>
<dbReference type="AlphaFoldDB" id="A0A225V785"/>
<evidence type="ECO:0000256" key="7">
    <source>
        <dbReference type="ARBA" id="ARBA00040342"/>
    </source>
</evidence>
<comment type="similarity">
    <text evidence="2">Belongs to the inositol monophosphatase superfamily.</text>
</comment>
<dbReference type="InterPro" id="IPR000760">
    <property type="entry name" value="Inositol_monophosphatase-like"/>
</dbReference>
<dbReference type="EMBL" id="NBNE01007015">
    <property type="protein sequence ID" value="OWZ01213.1"/>
    <property type="molecule type" value="Genomic_DNA"/>
</dbReference>
<dbReference type="GO" id="GO:0046854">
    <property type="term" value="P:phosphatidylinositol phosphate biosynthetic process"/>
    <property type="evidence" value="ECO:0007669"/>
    <property type="project" value="InterPro"/>
</dbReference>
<evidence type="ECO:0000256" key="10">
    <source>
        <dbReference type="PIRSR" id="PIRSR600760-2"/>
    </source>
</evidence>
<dbReference type="InterPro" id="IPR011009">
    <property type="entry name" value="Kinase-like_dom_sf"/>
</dbReference>
<dbReference type="Gene3D" id="3.40.190.80">
    <property type="match status" value="1"/>
</dbReference>
<accession>A0A225V785</accession>
<dbReference type="FunFam" id="3.30.540.10:FF:000012">
    <property type="entry name" value="Blast:Putative inositol monophosphatase 3"/>
    <property type="match status" value="1"/>
</dbReference>
<keyword evidence="11" id="KW-0732">Signal</keyword>
<dbReference type="SUPFAM" id="SSF56112">
    <property type="entry name" value="Protein kinase-like (PK-like)"/>
    <property type="match status" value="1"/>
</dbReference>
<comment type="caution">
    <text evidence="12">The sequence shown here is derived from an EMBL/GenBank/DDBJ whole genome shotgun (WGS) entry which is preliminary data.</text>
</comment>
<protein>
    <recommendedName>
        <fullName evidence="7">3'(2'),5'-bisphosphate nucleotidase 1</fullName>
        <ecNumber evidence="3">3.1.3.7</ecNumber>
    </recommendedName>
    <alternativeName>
        <fullName evidence="8">Bisphosphate 3'-nucleotidase 1</fullName>
    </alternativeName>
    <alternativeName>
        <fullName evidence="9">Inositol-polyphosphate 1-phosphatase</fullName>
    </alternativeName>
</protein>
<dbReference type="Gene3D" id="3.90.1200.10">
    <property type="match status" value="1"/>
</dbReference>
<feature type="chain" id="PRO_5012443350" description="3'(2'),5'-bisphosphate nucleotidase 1" evidence="11">
    <location>
        <begin position="25"/>
        <end position="756"/>
    </location>
</feature>
<evidence type="ECO:0000313" key="12">
    <source>
        <dbReference type="EMBL" id="OWZ01213.1"/>
    </source>
</evidence>
<dbReference type="PROSITE" id="PS00630">
    <property type="entry name" value="IMP_2"/>
    <property type="match status" value="1"/>
</dbReference>
<dbReference type="Gene3D" id="3.30.540.10">
    <property type="entry name" value="Fructose-1,6-Bisphosphatase, subunit A, domain 1"/>
    <property type="match status" value="1"/>
</dbReference>
<evidence type="ECO:0000256" key="1">
    <source>
        <dbReference type="ARBA" id="ARBA00001946"/>
    </source>
</evidence>
<dbReference type="InterPro" id="IPR004119">
    <property type="entry name" value="EcKL"/>
</dbReference>
<sequence length="756" mass="83709">MTAATPGPLLRPLLTACFSASVHGGCVIREVVQQQVSLDLVNKQDGAYDPQTVADRRSQQRIIHALREAFPLLTIVGEEGELAPPAPEDVVHCDLNALDDATFEGGDDVESRTLDWKDLVLWVDPLDGTKRFADKVYEEVSVLIGITYKQRPVAGVVHLPFHGKHGVTYWGGPGVGVFRSEHDETEVRTTHTKFLKPSPMFPQRSFICTVSSTNCDLVNNAMRLLAPSTILTGGATGTMVLGVITGHSDAFFRFKAATRKWDICAVEPLIEGLGGKLTDTQGNVYVYDHIGNAPDFDNERGLIATVEPEAHKTVLNVMGKVYLTSALDGQVMTPQWFQKCVFPRRQVSAVNVVPDSIHQGKHSCVAKLDVYFADNSKTTVFVKKSAKYELPSRSAAHWKRDIASYRTEATFYARFSSSLHARGVSLIRPLAVFQCDGTGQHCTANMVAAIDDADHVVTCSDPENFMMLLECLGSASPLSSTPTESSLENYEAADCLELADARQALNYLANLHASAWGQESMIENAGTELWSAACWWAFHKRGEKELAQASDIWPQMLHDWAEVFESESTLPSTAELESLGDRMIEHAAYISTCLSADCNASWRTVVHGDFKSANLFFEGQSRSVVAFDWQWSGVGLGVLDVANLLNTSVSFSLLRTDEQELDLLQFYFDRLRERLQTLGVPVAYTFAAFERHYTLATLEYARLLISNFWRRMTPQSCAAKASNANCGLGYRSVPHVVRMVRKLHHGLERVRLERSS</sequence>
<feature type="binding site" evidence="10">
    <location>
        <position position="124"/>
    </location>
    <ligand>
        <name>Mg(2+)</name>
        <dbReference type="ChEBI" id="CHEBI:18420"/>
        <label>1</label>
        <note>catalytic</note>
    </ligand>
</feature>
<evidence type="ECO:0000256" key="11">
    <source>
        <dbReference type="SAM" id="SignalP"/>
    </source>
</evidence>
<dbReference type="SUPFAM" id="SSF56655">
    <property type="entry name" value="Carbohydrate phosphatase"/>
    <property type="match status" value="1"/>
</dbReference>
<dbReference type="InterPro" id="IPR050725">
    <property type="entry name" value="CysQ/Inositol_MonoPase"/>
</dbReference>
<comment type="cofactor">
    <cofactor evidence="1 10">
        <name>Mg(2+)</name>
        <dbReference type="ChEBI" id="CHEBI:18420"/>
    </cofactor>
</comment>
<feature type="binding site" evidence="10">
    <location>
        <position position="262"/>
    </location>
    <ligand>
        <name>Mg(2+)</name>
        <dbReference type="ChEBI" id="CHEBI:18420"/>
        <label>1</label>
        <note>catalytic</note>
    </ligand>
</feature>
<gene>
    <name evidence="12" type="ORF">PHMEG_00027453</name>
</gene>
<dbReference type="Pfam" id="PF00459">
    <property type="entry name" value="Inositol_P"/>
    <property type="match status" value="1"/>
</dbReference>
<feature type="signal peptide" evidence="11">
    <location>
        <begin position="1"/>
        <end position="24"/>
    </location>
</feature>
<proteinExistence type="inferred from homology"/>
<evidence type="ECO:0000256" key="2">
    <source>
        <dbReference type="ARBA" id="ARBA00009759"/>
    </source>
</evidence>
<dbReference type="Pfam" id="PF02958">
    <property type="entry name" value="EcKL"/>
    <property type="match status" value="1"/>
</dbReference>
<dbReference type="GO" id="GO:0008441">
    <property type="term" value="F:3'(2'),5'-bisphosphate nucleotidase activity"/>
    <property type="evidence" value="ECO:0007669"/>
    <property type="project" value="UniProtKB-EC"/>
</dbReference>
<evidence type="ECO:0000256" key="9">
    <source>
        <dbReference type="ARBA" id="ARBA00044554"/>
    </source>
</evidence>
<evidence type="ECO:0000256" key="4">
    <source>
        <dbReference type="ARBA" id="ARBA00022723"/>
    </source>
</evidence>
<evidence type="ECO:0000256" key="8">
    <source>
        <dbReference type="ARBA" id="ARBA00041815"/>
    </source>
</evidence>
<name>A0A225V785_9STRA</name>
<dbReference type="GO" id="GO:0005737">
    <property type="term" value="C:cytoplasm"/>
    <property type="evidence" value="ECO:0007669"/>
    <property type="project" value="UniProtKB-ARBA"/>
</dbReference>
<dbReference type="Proteomes" id="UP000198211">
    <property type="component" value="Unassembled WGS sequence"/>
</dbReference>
<evidence type="ECO:0000256" key="5">
    <source>
        <dbReference type="ARBA" id="ARBA00022801"/>
    </source>
</evidence>
<keyword evidence="4 10" id="KW-0479">Metal-binding</keyword>
<dbReference type="GO" id="GO:0046872">
    <property type="term" value="F:metal ion binding"/>
    <property type="evidence" value="ECO:0007669"/>
    <property type="project" value="UniProtKB-KW"/>
</dbReference>
<keyword evidence="13" id="KW-1185">Reference proteome</keyword>
<reference evidence="13" key="1">
    <citation type="submission" date="2017-03" db="EMBL/GenBank/DDBJ databases">
        <title>Phytopthora megakarya and P. palmivora, two closely related causual agents of cacao black pod achieved similar genome size and gene model numbers by different mechanisms.</title>
        <authorList>
            <person name="Ali S."/>
            <person name="Shao J."/>
            <person name="Larry D.J."/>
            <person name="Kronmiller B."/>
            <person name="Shen D."/>
            <person name="Strem M.D."/>
            <person name="Melnick R.L."/>
            <person name="Guiltinan M.J."/>
            <person name="Tyler B.M."/>
            <person name="Meinhardt L.W."/>
            <person name="Bailey B.A."/>
        </authorList>
    </citation>
    <scope>NUCLEOTIDE SEQUENCE [LARGE SCALE GENOMIC DNA]</scope>
    <source>
        <strain evidence="13">zdho120</strain>
    </source>
</reference>
<organism evidence="12 13">
    <name type="scientific">Phytophthora megakarya</name>
    <dbReference type="NCBI Taxonomy" id="4795"/>
    <lineage>
        <taxon>Eukaryota</taxon>
        <taxon>Sar</taxon>
        <taxon>Stramenopiles</taxon>
        <taxon>Oomycota</taxon>
        <taxon>Peronosporomycetes</taxon>
        <taxon>Peronosporales</taxon>
        <taxon>Peronosporaceae</taxon>
        <taxon>Phytophthora</taxon>
    </lineage>
</organism>
<feature type="binding site" evidence="10">
    <location>
        <position position="126"/>
    </location>
    <ligand>
        <name>Mg(2+)</name>
        <dbReference type="ChEBI" id="CHEBI:18420"/>
        <label>1</label>
        <note>catalytic</note>
    </ligand>
</feature>
<feature type="binding site" evidence="10">
    <location>
        <position position="78"/>
    </location>
    <ligand>
        <name>Mg(2+)</name>
        <dbReference type="ChEBI" id="CHEBI:18420"/>
        <label>1</label>
        <note>catalytic</note>
    </ligand>
</feature>
<dbReference type="PANTHER" id="PTHR43028:SF5">
    <property type="entry name" value="3'(2'),5'-BISPHOSPHATE NUCLEOTIDASE 1"/>
    <property type="match status" value="1"/>
</dbReference>
<evidence type="ECO:0000256" key="3">
    <source>
        <dbReference type="ARBA" id="ARBA00012633"/>
    </source>
</evidence>
<keyword evidence="5" id="KW-0378">Hydrolase</keyword>
<feature type="binding site" evidence="10">
    <location>
        <position position="127"/>
    </location>
    <ligand>
        <name>Mg(2+)</name>
        <dbReference type="ChEBI" id="CHEBI:18420"/>
        <label>1</label>
        <note>catalytic</note>
    </ligand>
</feature>
<dbReference type="InterPro" id="IPR020550">
    <property type="entry name" value="Inositol_monophosphatase_CS"/>
</dbReference>